<accession>E4N6D6</accession>
<dbReference type="CDD" id="cd07996">
    <property type="entry name" value="WGR_MMR_like"/>
    <property type="match status" value="1"/>
</dbReference>
<protein>
    <recommendedName>
        <fullName evidence="1">WGR domain-containing protein</fullName>
    </recommendedName>
</protein>
<dbReference type="Pfam" id="PF05406">
    <property type="entry name" value="WGR"/>
    <property type="match status" value="1"/>
</dbReference>
<proteinExistence type="predicted"/>
<evidence type="ECO:0000313" key="3">
    <source>
        <dbReference type="Proteomes" id="UP000007076"/>
    </source>
</evidence>
<dbReference type="InterPro" id="IPR036930">
    <property type="entry name" value="WGR_dom_sf"/>
</dbReference>
<dbReference type="HOGENOM" id="CLU_006807_1_1_11"/>
<dbReference type="PROSITE" id="PS51977">
    <property type="entry name" value="WGR"/>
    <property type="match status" value="1"/>
</dbReference>
<dbReference type="AlphaFoldDB" id="E4N6D6"/>
<keyword evidence="3" id="KW-1185">Reference proteome</keyword>
<organism evidence="2 3">
    <name type="scientific">Kitasatospora setae (strain ATCC 33774 / DSM 43861 / JCM 3304 / KCC A-0304 / NBRC 14216 / KM-6054)</name>
    <name type="common">Streptomyces setae</name>
    <dbReference type="NCBI Taxonomy" id="452652"/>
    <lineage>
        <taxon>Bacteria</taxon>
        <taxon>Bacillati</taxon>
        <taxon>Actinomycetota</taxon>
        <taxon>Actinomycetes</taxon>
        <taxon>Kitasatosporales</taxon>
        <taxon>Streptomycetaceae</taxon>
        <taxon>Kitasatospora</taxon>
    </lineage>
</organism>
<dbReference type="STRING" id="452652.KSE_09300"/>
<dbReference type="SMART" id="SM00773">
    <property type="entry name" value="WGR"/>
    <property type="match status" value="1"/>
</dbReference>
<dbReference type="Gene3D" id="2.20.140.10">
    <property type="entry name" value="WGR domain"/>
    <property type="match status" value="1"/>
</dbReference>
<evidence type="ECO:0000313" key="2">
    <source>
        <dbReference type="EMBL" id="BAJ26767.1"/>
    </source>
</evidence>
<dbReference type="Proteomes" id="UP000007076">
    <property type="component" value="Chromosome"/>
</dbReference>
<sequence length="1225" mass="130209">MRRWELVDGGSAKFWEAAADGAAVHVRYGRIGTAGQLRTKELADPAAAAAHLARLIAEKERKGYAAAAVAEPAAAPAAPAAPVSRAEPAAEPVAPAALPDEDVFVLPAAWRAHVVPRRGGGVPAGPWRPSVGPEGAVEWEERLLAEEERAVEKVLSSKHGDPEVVRAVRAHLAGAPDPVGAAALAAVLNPRHADDPARRQFDSWVVRFGPEFAVRAALRALEVRGTPLWAMWQNRGVGFRRDPVDTVHAVTLELGLLAAARRMLAGAEEPVRQAALAALDGARDTPLRRAVIAYLTPERTALVDACLADPSASADPLVRTLLAYALGSAEQVARFGDADGVLRYAWRHELVATLADGAGTAGAPLVRAGAVPEGYAHDSEWYAEFLAAFPTDGTLAELIDRIADKHARVALLGAVERQPVRALRLLAAAARRGGSDAAAARRGGADAAAARRGGADAAAARLMLNGLVARLRSRLAELLPRLDEATAAFVRSLDGAREPLPEAAPAALPALLASPPWERPRAARPPKALTVPAADQDAELLWEEGESASFAAATAHYWQYPAATDWRAELKKAQQPSRAWDLGRLLVQGPDELVAPLLESLEPRALAESTDQLPPLLARFGTAALRLVLGAAQARPSEAAAVLLPVRGAAAAALMADVLVRLKSVQPVARSWFARHGVAGVLPLVPAAVGKAGRGRVAAEHALRAVAAREGEPVLLAAVAERYGEPAAAAVAEALASDPLETALPAKLPELPDWLRLEALPQVALAGGGGALPPQAVRNLVTMLQLSKPREPYPGLAPVAEQVGRAAAAGFGWAVFEEWRQAGMPAKDGWALYGLGGLGDDGTARRLAPVLREWPGQAAHQRAVEGLDVLASIGTDAALTQLHGIAQRVKFKALKSRAQERITEIAEALGLSAEQLGDRLVPALGLDADGTTVIDYGTRTFTVGFDEQLRPYVLDSDGRRRKDLPAVGTRDDQALASAERKRFTALKKDARTLAGDQLARLETAMTTERAWSAAEFTELLVGHPLLGHLVRRLLWTTGPDTFRVAEDRTLADHDDRPFTLPADATVRLAHPLHLDPAAAAAWGEVFADYELVQPFRQLGRPVVRLTEEEAAGHRLHRFEKHTVPVGRVLGLTARGWQRGTPMDAGVECWIHKPLPDGRFVVIALNPGIVVGLVNELGDQTFEAVWLGTAPGDYWPGRYPYDERFADLAPVTASEVLLELEELTSA</sequence>
<dbReference type="InterPro" id="IPR008893">
    <property type="entry name" value="WGR_domain"/>
</dbReference>
<evidence type="ECO:0000259" key="1">
    <source>
        <dbReference type="PROSITE" id="PS51977"/>
    </source>
</evidence>
<dbReference type="RefSeq" id="WP_014134086.1">
    <property type="nucleotide sequence ID" value="NC_016109.1"/>
</dbReference>
<dbReference type="PATRIC" id="fig|452652.3.peg.920"/>
<gene>
    <name evidence="2" type="ordered locus">KSE_09300</name>
</gene>
<dbReference type="InterPro" id="IPR049809">
    <property type="entry name" value="YehF/YfeS-like_WGR"/>
</dbReference>
<dbReference type="Pfam" id="PF13569">
    <property type="entry name" value="DUF4132"/>
    <property type="match status" value="1"/>
</dbReference>
<feature type="domain" description="WGR" evidence="1">
    <location>
        <begin position="1"/>
        <end position="79"/>
    </location>
</feature>
<reference evidence="2 3" key="1">
    <citation type="journal article" date="2010" name="DNA Res.">
        <title>Genome sequence of Kitasatospora setae NBRC 14216T: an evolutionary snapshot of the family Streptomycetaceae.</title>
        <authorList>
            <person name="Ichikawa N."/>
            <person name="Oguchi A."/>
            <person name="Ikeda H."/>
            <person name="Ishikawa J."/>
            <person name="Kitani S."/>
            <person name="Watanabe Y."/>
            <person name="Nakamura S."/>
            <person name="Katano Y."/>
            <person name="Kishi E."/>
            <person name="Sasagawa M."/>
            <person name="Ankai A."/>
            <person name="Fukui S."/>
            <person name="Hashimoto Y."/>
            <person name="Kamata S."/>
            <person name="Otoguro M."/>
            <person name="Tanikawa S."/>
            <person name="Nihira T."/>
            <person name="Horinouchi S."/>
            <person name="Ohnishi Y."/>
            <person name="Hayakawa M."/>
            <person name="Kuzuyama T."/>
            <person name="Arisawa A."/>
            <person name="Nomoto F."/>
            <person name="Miura H."/>
            <person name="Takahashi Y."/>
            <person name="Fujita N."/>
        </authorList>
    </citation>
    <scope>NUCLEOTIDE SEQUENCE [LARGE SCALE GENOMIC DNA]</scope>
    <source>
        <strain evidence="3">ATCC 33774 / DSM 43861 / JCM 3304 / KCC A-0304 / NBRC 14216 / KM-6054</strain>
    </source>
</reference>
<dbReference type="EMBL" id="AP010968">
    <property type="protein sequence ID" value="BAJ26767.1"/>
    <property type="molecule type" value="Genomic_DNA"/>
</dbReference>
<dbReference type="KEGG" id="ksk:KSE_09300"/>
<dbReference type="eggNOG" id="COG3831">
    <property type="taxonomic scope" value="Bacteria"/>
</dbReference>
<dbReference type="InterPro" id="IPR025406">
    <property type="entry name" value="DUF4132"/>
</dbReference>
<dbReference type="SUPFAM" id="SSF142921">
    <property type="entry name" value="WGR domain-like"/>
    <property type="match status" value="1"/>
</dbReference>
<name>E4N6D6_KITSK</name>